<dbReference type="EMBL" id="CP091511">
    <property type="protein sequence ID" value="UOO89781.1"/>
    <property type="molecule type" value="Genomic_DNA"/>
</dbReference>
<evidence type="ECO:0000313" key="2">
    <source>
        <dbReference type="Proteomes" id="UP000832011"/>
    </source>
</evidence>
<name>A0ABY4E331_9NEIS</name>
<dbReference type="RefSeq" id="WP_058355586.1">
    <property type="nucleotide sequence ID" value="NZ_CABKVG010000007.1"/>
</dbReference>
<evidence type="ECO:0000313" key="1">
    <source>
        <dbReference type="EMBL" id="UOO89781.1"/>
    </source>
</evidence>
<accession>A0ABY4E331</accession>
<organism evidence="1 2">
    <name type="scientific">Vitreoscilla massiliensis</name>
    <dbReference type="NCBI Taxonomy" id="1689272"/>
    <lineage>
        <taxon>Bacteria</taxon>
        <taxon>Pseudomonadati</taxon>
        <taxon>Pseudomonadota</taxon>
        <taxon>Betaproteobacteria</taxon>
        <taxon>Neisseriales</taxon>
        <taxon>Neisseriaceae</taxon>
        <taxon>Vitreoscilla</taxon>
    </lineage>
</organism>
<dbReference type="Proteomes" id="UP000832011">
    <property type="component" value="Chromosome"/>
</dbReference>
<proteinExistence type="predicted"/>
<gene>
    <name evidence="1" type="ORF">LVJ82_01980</name>
</gene>
<reference evidence="1 2" key="1">
    <citation type="journal article" date="2022" name="Res Sq">
        <title>Evolution of multicellular longitudinally dividing oral cavity symbionts (Neisseriaceae).</title>
        <authorList>
            <person name="Nyongesa S."/>
            <person name="Weber P."/>
            <person name="Bernet E."/>
            <person name="Pullido F."/>
            <person name="Nieckarz M."/>
            <person name="Delaby M."/>
            <person name="Nieves C."/>
            <person name="Viehboeck T."/>
            <person name="Krause N."/>
            <person name="Rivera-Millot A."/>
            <person name="Nakamura A."/>
            <person name="Vischer N."/>
            <person name="VanNieuwenhze M."/>
            <person name="Brun Y."/>
            <person name="Cava F."/>
            <person name="Bulgheresi S."/>
            <person name="Veyrier F."/>
        </authorList>
    </citation>
    <scope>NUCLEOTIDE SEQUENCE [LARGE SCALE GENOMIC DNA]</scope>
    <source>
        <strain evidence="1 2">SN4</strain>
    </source>
</reference>
<sequence length="401" mass="45755">MLKELPKQATIVRAAQLLFEQDTKKLELFKLGWQLNKTLKPKVRQHFVRIKKSSSDREKNLELIVPIHIYNNILFIFFANTPFEGSVGFLSNLLNEINIVESNCTEINKVVLFSPYAKVASLLLQIPDIEFYSLRFENTVPQDLVISAKIIAAEDTEANLNLDVAKLNGWIGGAYEYMSSPYVNAQIAKYERKYTDRTNQIYKQLNSANKNMLYSVESLSFLCSEFVNCAEELVDAVSKASTCINKVILDLKNKFRAHLGGKATKKFFYAWNFGFEYIPSSKGNRVKLYWDIYFLHDASQANPSLKLNKQIAYDLLSGSQDYNLGGFMQAVVGPLIQGWEASLYKLGLTFTYLPNRIPRQYVSNMKSLEQLLPFLVGDTVHLIKTKDPIVNKLKFFSCGHL</sequence>
<keyword evidence="2" id="KW-1185">Reference proteome</keyword>
<protein>
    <submittedName>
        <fullName evidence="1">Uncharacterized protein</fullName>
    </submittedName>
</protein>